<protein>
    <submittedName>
        <fullName evidence="2">Uncharacterized protein</fullName>
    </submittedName>
</protein>
<name>A0AAD9J811_9ANNE</name>
<feature type="transmembrane region" description="Helical" evidence="1">
    <location>
        <begin position="82"/>
        <end position="100"/>
    </location>
</feature>
<keyword evidence="1" id="KW-0812">Transmembrane</keyword>
<comment type="caution">
    <text evidence="2">The sequence shown here is derived from an EMBL/GenBank/DDBJ whole genome shotgun (WGS) entry which is preliminary data.</text>
</comment>
<keyword evidence="1" id="KW-1133">Transmembrane helix</keyword>
<evidence type="ECO:0000313" key="3">
    <source>
        <dbReference type="Proteomes" id="UP001208570"/>
    </source>
</evidence>
<keyword evidence="1" id="KW-0472">Membrane</keyword>
<feature type="transmembrane region" description="Helical" evidence="1">
    <location>
        <begin position="56"/>
        <end position="76"/>
    </location>
</feature>
<dbReference type="Proteomes" id="UP001208570">
    <property type="component" value="Unassembled WGS sequence"/>
</dbReference>
<organism evidence="2 3">
    <name type="scientific">Paralvinella palmiformis</name>
    <dbReference type="NCBI Taxonomy" id="53620"/>
    <lineage>
        <taxon>Eukaryota</taxon>
        <taxon>Metazoa</taxon>
        <taxon>Spiralia</taxon>
        <taxon>Lophotrochozoa</taxon>
        <taxon>Annelida</taxon>
        <taxon>Polychaeta</taxon>
        <taxon>Sedentaria</taxon>
        <taxon>Canalipalpata</taxon>
        <taxon>Terebellida</taxon>
        <taxon>Terebelliformia</taxon>
        <taxon>Alvinellidae</taxon>
        <taxon>Paralvinella</taxon>
    </lineage>
</organism>
<evidence type="ECO:0000256" key="1">
    <source>
        <dbReference type="SAM" id="Phobius"/>
    </source>
</evidence>
<sequence>MTSINMTNIYHNIKDTMSVLCSKQKKYWNRSVLISYWFNRHFMVVEICIKKPLKTFYGCIQLLVMCLFISSNISLLDSMTHSNILTTIIIILNVICDVVSD</sequence>
<gene>
    <name evidence="2" type="ORF">LSH36_511g01090</name>
</gene>
<dbReference type="EMBL" id="JAODUP010000511">
    <property type="protein sequence ID" value="KAK2148174.1"/>
    <property type="molecule type" value="Genomic_DNA"/>
</dbReference>
<proteinExistence type="predicted"/>
<keyword evidence="3" id="KW-1185">Reference proteome</keyword>
<reference evidence="2" key="1">
    <citation type="journal article" date="2023" name="Mol. Biol. Evol.">
        <title>Third-Generation Sequencing Reveals the Adaptive Role of the Epigenome in Three Deep-Sea Polychaetes.</title>
        <authorList>
            <person name="Perez M."/>
            <person name="Aroh O."/>
            <person name="Sun Y."/>
            <person name="Lan Y."/>
            <person name="Juniper S.K."/>
            <person name="Young C.R."/>
            <person name="Angers B."/>
            <person name="Qian P.Y."/>
        </authorList>
    </citation>
    <scope>NUCLEOTIDE SEQUENCE</scope>
    <source>
        <strain evidence="2">P08H-3</strain>
    </source>
</reference>
<dbReference type="AlphaFoldDB" id="A0AAD9J811"/>
<accession>A0AAD9J811</accession>
<evidence type="ECO:0000313" key="2">
    <source>
        <dbReference type="EMBL" id="KAK2148174.1"/>
    </source>
</evidence>